<dbReference type="PANTHER" id="PTHR35276">
    <property type="entry name" value="S-ADENOSYL-L-METHIONINE-DEPENDENT METHYLTRANSFERASES SUPERFAMILY PROTEIN"/>
    <property type="match status" value="1"/>
</dbReference>
<name>A0A6N7VHA4_9FIRM</name>
<reference evidence="1 2" key="1">
    <citation type="submission" date="2019-08" db="EMBL/GenBank/DDBJ databases">
        <title>In-depth cultivation of the pig gut microbiome towards novel bacterial diversity and tailored functional studies.</title>
        <authorList>
            <person name="Wylensek D."/>
            <person name="Hitch T.C.A."/>
            <person name="Clavel T."/>
        </authorList>
    </citation>
    <scope>NUCLEOTIDE SEQUENCE [LARGE SCALE GENOMIC DNA]</scope>
    <source>
        <strain evidence="1 2">WCA-380-WT-2B</strain>
    </source>
</reference>
<dbReference type="Gene3D" id="3.40.50.150">
    <property type="entry name" value="Vaccinia Virus protein VP39"/>
    <property type="match status" value="1"/>
</dbReference>
<organism evidence="1 2">
    <name type="scientific">Anaerococcus porci</name>
    <dbReference type="NCBI Taxonomy" id="2652269"/>
    <lineage>
        <taxon>Bacteria</taxon>
        <taxon>Bacillati</taxon>
        <taxon>Bacillota</taxon>
        <taxon>Tissierellia</taxon>
        <taxon>Tissierellales</taxon>
        <taxon>Peptoniphilaceae</taxon>
        <taxon>Anaerococcus</taxon>
    </lineage>
</organism>
<dbReference type="PANTHER" id="PTHR35276:SF1">
    <property type="entry name" value="TRNA (MNM(5)S(2)U34)-METHYLTRANSFERASE, CHLOROPLASTIC"/>
    <property type="match status" value="1"/>
</dbReference>
<dbReference type="AlphaFoldDB" id="A0A6N7VHA4"/>
<keyword evidence="2" id="KW-1185">Reference proteome</keyword>
<dbReference type="InterPro" id="IPR010719">
    <property type="entry name" value="MnmM_MeTrfase"/>
</dbReference>
<sequence length="185" mass="21584">MTYTEINNPVKLAHLIIKERIDKNIRACDMTAGNGKDSEFILKNLNPRMLYSFDIQKKAMENTKNLIGSCPNFKFILDSHDNIDKYIYEKIDLFIFNLGYLPRGDKSITTNYKTVIRALKKSLKLLNHNGLIIICVYPGHESGRLEGEFLEEFMENLDQKIYQVIKYDFLNQVNNPPYLISLRKL</sequence>
<evidence type="ECO:0000313" key="1">
    <source>
        <dbReference type="EMBL" id="MSS78271.1"/>
    </source>
</evidence>
<protein>
    <submittedName>
        <fullName evidence="1">16S rRNA (Cytosine(1402)-N(4))-methyltransferase</fullName>
        <ecNumber evidence="1">2.1.1.199</ecNumber>
    </submittedName>
</protein>
<dbReference type="RefSeq" id="WP_154541215.1">
    <property type="nucleotide sequence ID" value="NZ_JAXDSU010000067.1"/>
</dbReference>
<dbReference type="SUPFAM" id="SSF53335">
    <property type="entry name" value="S-adenosyl-L-methionine-dependent methyltransferases"/>
    <property type="match status" value="1"/>
</dbReference>
<dbReference type="GO" id="GO:0008168">
    <property type="term" value="F:methyltransferase activity"/>
    <property type="evidence" value="ECO:0007669"/>
    <property type="project" value="UniProtKB-KW"/>
</dbReference>
<dbReference type="GO" id="GO:0032259">
    <property type="term" value="P:methylation"/>
    <property type="evidence" value="ECO:0007669"/>
    <property type="project" value="UniProtKB-KW"/>
</dbReference>
<comment type="caution">
    <text evidence="1">The sequence shown here is derived from an EMBL/GenBank/DDBJ whole genome shotgun (WGS) entry which is preliminary data.</text>
</comment>
<dbReference type="EMBL" id="VULQ01000009">
    <property type="protein sequence ID" value="MSS78271.1"/>
    <property type="molecule type" value="Genomic_DNA"/>
</dbReference>
<gene>
    <name evidence="1" type="primary">mraW</name>
    <name evidence="1" type="ORF">FYJ26_07645</name>
</gene>
<dbReference type="Proteomes" id="UP000441925">
    <property type="component" value="Unassembled WGS sequence"/>
</dbReference>
<dbReference type="InterPro" id="IPR029063">
    <property type="entry name" value="SAM-dependent_MTases_sf"/>
</dbReference>
<dbReference type="Pfam" id="PF06962">
    <property type="entry name" value="rRNA_methylase"/>
    <property type="match status" value="1"/>
</dbReference>
<keyword evidence="1" id="KW-0808">Transferase</keyword>
<evidence type="ECO:0000313" key="2">
    <source>
        <dbReference type="Proteomes" id="UP000441925"/>
    </source>
</evidence>
<keyword evidence="1" id="KW-0489">Methyltransferase</keyword>
<accession>A0A6N7VHA4</accession>
<proteinExistence type="predicted"/>
<dbReference type="EC" id="2.1.1.199" evidence="1"/>